<keyword evidence="6" id="KW-0411">Iron-sulfur</keyword>
<dbReference type="PIRSF" id="PIRSF005572">
    <property type="entry name" value="NifS"/>
    <property type="match status" value="1"/>
</dbReference>
<comment type="cofactor">
    <cofactor evidence="1 7">
        <name>pyridoxal 5'-phosphate</name>
        <dbReference type="ChEBI" id="CHEBI:597326"/>
    </cofactor>
</comment>
<dbReference type="Pfam" id="PF00266">
    <property type="entry name" value="Aminotran_5"/>
    <property type="match status" value="1"/>
</dbReference>
<evidence type="ECO:0000256" key="4">
    <source>
        <dbReference type="ARBA" id="ARBA00022898"/>
    </source>
</evidence>
<dbReference type="Proteomes" id="UP000620366">
    <property type="component" value="Unassembled WGS sequence"/>
</dbReference>
<evidence type="ECO:0000313" key="10">
    <source>
        <dbReference type="Proteomes" id="UP000620366"/>
    </source>
</evidence>
<dbReference type="Gene3D" id="3.90.1150.10">
    <property type="entry name" value="Aspartate Aminotransferase, domain 1"/>
    <property type="match status" value="1"/>
</dbReference>
<comment type="similarity">
    <text evidence="2">Belongs to the class-V pyridoxal-phosphate-dependent aminotransferase family. NifS/IscS subfamily.</text>
</comment>
<dbReference type="PANTHER" id="PTHR11601">
    <property type="entry name" value="CYSTEINE DESULFURYLASE FAMILY MEMBER"/>
    <property type="match status" value="1"/>
</dbReference>
<sequence length="381" mass="40654">MEHYLDNSATTKPYPQAVWAMTEVLTRDYGNPSSAHRKGVESEAHLRAARETVAKTLACEADELFFTSGGTEADNLAILGGAAARSRAGRHIVTTDSEHPAVENAVGRLEERGFTVTRLSTRGGMIDPAALEAALRPDTALVSMMMVNNETGAVYPVNRVRELLEQRSPNALFHIDAVQGYGKLPFSVKKLGCDLLTVSAHKIGGPKGVGALYVRRGVHIESLVCGGGQEGNLRSGTENLPGIAGFAAACEATFDDLPRKLQALRALREELICRLGEQLPQAIVHLPAQAAPHIVNFSLPPYKSETLVHALEQYDVFVSGGSACNAKKKVRSRALTAFGLPDEQVDSALRVSFCFENTREDIDALLDALGAAAASLAAGTV</sequence>
<comment type="caution">
    <text evidence="9">The sequence shown here is derived from an EMBL/GenBank/DDBJ whole genome shotgun (WGS) entry which is preliminary data.</text>
</comment>
<protein>
    <submittedName>
        <fullName evidence="9">Cysteine desulfurase</fullName>
    </submittedName>
</protein>
<keyword evidence="3" id="KW-0479">Metal-binding</keyword>
<dbReference type="SUPFAM" id="SSF53383">
    <property type="entry name" value="PLP-dependent transferases"/>
    <property type="match status" value="1"/>
</dbReference>
<proteinExistence type="inferred from homology"/>
<dbReference type="AlphaFoldDB" id="A0A926HVJ1"/>
<dbReference type="RefSeq" id="WP_249300512.1">
    <property type="nucleotide sequence ID" value="NZ_JACRSP010000003.1"/>
</dbReference>
<dbReference type="InterPro" id="IPR015421">
    <property type="entry name" value="PyrdxlP-dep_Trfase_major"/>
</dbReference>
<dbReference type="EMBL" id="JACRSP010000003">
    <property type="protein sequence ID" value="MBC8536676.1"/>
    <property type="molecule type" value="Genomic_DNA"/>
</dbReference>
<evidence type="ECO:0000256" key="6">
    <source>
        <dbReference type="ARBA" id="ARBA00023014"/>
    </source>
</evidence>
<evidence type="ECO:0000256" key="1">
    <source>
        <dbReference type="ARBA" id="ARBA00001933"/>
    </source>
</evidence>
<keyword evidence="5" id="KW-0408">Iron</keyword>
<reference evidence="9" key="1">
    <citation type="submission" date="2020-08" db="EMBL/GenBank/DDBJ databases">
        <title>Genome public.</title>
        <authorList>
            <person name="Liu C."/>
            <person name="Sun Q."/>
        </authorList>
    </citation>
    <scope>NUCLEOTIDE SEQUENCE</scope>
    <source>
        <strain evidence="9">BX7</strain>
    </source>
</reference>
<dbReference type="Gene3D" id="1.10.260.50">
    <property type="match status" value="1"/>
</dbReference>
<dbReference type="InterPro" id="IPR016454">
    <property type="entry name" value="Cysteine_dSase"/>
</dbReference>
<dbReference type="InterPro" id="IPR015424">
    <property type="entry name" value="PyrdxlP-dep_Trfase"/>
</dbReference>
<keyword evidence="4" id="KW-0663">Pyridoxal phosphate</keyword>
<accession>A0A926HVJ1</accession>
<dbReference type="InterPro" id="IPR015422">
    <property type="entry name" value="PyrdxlP-dep_Trfase_small"/>
</dbReference>
<dbReference type="Gene3D" id="3.40.640.10">
    <property type="entry name" value="Type I PLP-dependent aspartate aminotransferase-like (Major domain)"/>
    <property type="match status" value="1"/>
</dbReference>
<dbReference type="PROSITE" id="PS00595">
    <property type="entry name" value="AA_TRANSFER_CLASS_5"/>
    <property type="match status" value="1"/>
</dbReference>
<feature type="domain" description="Aminotransferase class V" evidence="8">
    <location>
        <begin position="3"/>
        <end position="365"/>
    </location>
</feature>
<gene>
    <name evidence="9" type="ORF">H8695_08265</name>
</gene>
<evidence type="ECO:0000256" key="5">
    <source>
        <dbReference type="ARBA" id="ARBA00023004"/>
    </source>
</evidence>
<dbReference type="PANTHER" id="PTHR11601:SF50">
    <property type="entry name" value="CYSTEINE DESULFURASE ISCS 2-RELATED"/>
    <property type="match status" value="1"/>
</dbReference>
<dbReference type="GO" id="GO:0051536">
    <property type="term" value="F:iron-sulfur cluster binding"/>
    <property type="evidence" value="ECO:0007669"/>
    <property type="project" value="UniProtKB-KW"/>
</dbReference>
<dbReference type="InterPro" id="IPR020578">
    <property type="entry name" value="Aminotrans_V_PyrdxlP_BS"/>
</dbReference>
<organism evidence="9 10">
    <name type="scientific">Feifania hominis</name>
    <dbReference type="NCBI Taxonomy" id="2763660"/>
    <lineage>
        <taxon>Bacteria</taxon>
        <taxon>Bacillati</taxon>
        <taxon>Bacillota</taxon>
        <taxon>Clostridia</taxon>
        <taxon>Eubacteriales</taxon>
        <taxon>Feifaniaceae</taxon>
        <taxon>Feifania</taxon>
    </lineage>
</organism>
<dbReference type="GO" id="GO:0046872">
    <property type="term" value="F:metal ion binding"/>
    <property type="evidence" value="ECO:0007669"/>
    <property type="project" value="UniProtKB-KW"/>
</dbReference>
<evidence type="ECO:0000259" key="8">
    <source>
        <dbReference type="Pfam" id="PF00266"/>
    </source>
</evidence>
<dbReference type="GO" id="GO:0003824">
    <property type="term" value="F:catalytic activity"/>
    <property type="evidence" value="ECO:0007669"/>
    <property type="project" value="UniProtKB-ARBA"/>
</dbReference>
<evidence type="ECO:0000256" key="2">
    <source>
        <dbReference type="ARBA" id="ARBA00006490"/>
    </source>
</evidence>
<name>A0A926HVJ1_9FIRM</name>
<evidence type="ECO:0000313" key="9">
    <source>
        <dbReference type="EMBL" id="MBC8536676.1"/>
    </source>
</evidence>
<evidence type="ECO:0000256" key="7">
    <source>
        <dbReference type="RuleBase" id="RU004504"/>
    </source>
</evidence>
<dbReference type="InterPro" id="IPR000192">
    <property type="entry name" value="Aminotrans_V_dom"/>
</dbReference>
<evidence type="ECO:0000256" key="3">
    <source>
        <dbReference type="ARBA" id="ARBA00022723"/>
    </source>
</evidence>
<keyword evidence="10" id="KW-1185">Reference proteome</keyword>